<proteinExistence type="predicted"/>
<name>A0AAW1LDK1_SAPOF</name>
<dbReference type="AlphaFoldDB" id="A0AAW1LDK1"/>
<feature type="region of interest" description="Disordered" evidence="1">
    <location>
        <begin position="276"/>
        <end position="296"/>
    </location>
</feature>
<accession>A0AAW1LDK1</accession>
<feature type="compositionally biased region" description="Basic and acidic residues" evidence="1">
    <location>
        <begin position="515"/>
        <end position="530"/>
    </location>
</feature>
<feature type="region of interest" description="Disordered" evidence="1">
    <location>
        <begin position="329"/>
        <end position="530"/>
    </location>
</feature>
<feature type="compositionally biased region" description="Acidic residues" evidence="1">
    <location>
        <begin position="149"/>
        <end position="192"/>
    </location>
</feature>
<keyword evidence="3" id="KW-1185">Reference proteome</keyword>
<comment type="caution">
    <text evidence="2">The sequence shown here is derived from an EMBL/GenBank/DDBJ whole genome shotgun (WGS) entry which is preliminary data.</text>
</comment>
<evidence type="ECO:0000256" key="1">
    <source>
        <dbReference type="SAM" id="MobiDB-lite"/>
    </source>
</evidence>
<dbReference type="Proteomes" id="UP001443914">
    <property type="component" value="Unassembled WGS sequence"/>
</dbReference>
<dbReference type="PANTHER" id="PTHR33318">
    <property type="entry name" value="ASPARTYL/GLUTAMYL-TRNA(ASN/GLN) AMIDOTRANSFERASE SUBUNIT"/>
    <property type="match status" value="1"/>
</dbReference>
<evidence type="ECO:0000313" key="2">
    <source>
        <dbReference type="EMBL" id="KAK9733788.1"/>
    </source>
</evidence>
<feature type="compositionally biased region" description="Low complexity" evidence="1">
    <location>
        <begin position="121"/>
        <end position="137"/>
    </location>
</feature>
<organism evidence="2 3">
    <name type="scientific">Saponaria officinalis</name>
    <name type="common">Common soapwort</name>
    <name type="synonym">Lychnis saponaria</name>
    <dbReference type="NCBI Taxonomy" id="3572"/>
    <lineage>
        <taxon>Eukaryota</taxon>
        <taxon>Viridiplantae</taxon>
        <taxon>Streptophyta</taxon>
        <taxon>Embryophyta</taxon>
        <taxon>Tracheophyta</taxon>
        <taxon>Spermatophyta</taxon>
        <taxon>Magnoliopsida</taxon>
        <taxon>eudicotyledons</taxon>
        <taxon>Gunneridae</taxon>
        <taxon>Pentapetalae</taxon>
        <taxon>Caryophyllales</taxon>
        <taxon>Caryophyllaceae</taxon>
        <taxon>Caryophylleae</taxon>
        <taxon>Saponaria</taxon>
    </lineage>
</organism>
<protein>
    <submittedName>
        <fullName evidence="2">Uncharacterized protein</fullName>
    </submittedName>
</protein>
<feature type="compositionally biased region" description="Low complexity" evidence="1">
    <location>
        <begin position="381"/>
        <end position="390"/>
    </location>
</feature>
<feature type="compositionally biased region" description="Polar residues" evidence="1">
    <location>
        <begin position="482"/>
        <end position="498"/>
    </location>
</feature>
<evidence type="ECO:0000313" key="3">
    <source>
        <dbReference type="Proteomes" id="UP001443914"/>
    </source>
</evidence>
<reference evidence="2" key="1">
    <citation type="submission" date="2024-03" db="EMBL/GenBank/DDBJ databases">
        <title>WGS assembly of Saponaria officinalis var. Norfolk2.</title>
        <authorList>
            <person name="Jenkins J."/>
            <person name="Shu S."/>
            <person name="Grimwood J."/>
            <person name="Barry K."/>
            <person name="Goodstein D."/>
            <person name="Schmutz J."/>
            <person name="Leebens-Mack J."/>
            <person name="Osbourn A."/>
        </authorList>
    </citation>
    <scope>NUCLEOTIDE SEQUENCE [LARGE SCALE GENOMIC DNA]</scope>
    <source>
        <strain evidence="2">JIC</strain>
    </source>
</reference>
<feature type="compositionally biased region" description="Basic and acidic residues" evidence="1">
    <location>
        <begin position="286"/>
        <end position="296"/>
    </location>
</feature>
<feature type="region of interest" description="Disordered" evidence="1">
    <location>
        <begin position="216"/>
        <end position="242"/>
    </location>
</feature>
<feature type="compositionally biased region" description="Low complexity" evidence="1">
    <location>
        <begin position="412"/>
        <end position="424"/>
    </location>
</feature>
<feature type="compositionally biased region" description="Low complexity" evidence="1">
    <location>
        <begin position="345"/>
        <end position="357"/>
    </location>
</feature>
<dbReference type="PANTHER" id="PTHR33318:SF4">
    <property type="entry name" value="OS04G0511700 PROTEIN"/>
    <property type="match status" value="1"/>
</dbReference>
<sequence length="530" mass="58189">MGCSRFLGCFFGNSKKRLKNSHIPLHNSSCGNATVAAKQYLFDDSIHLPPLQSWVVEPEEEKLNLTNQHKQQEQLSLGAQKRVTFDSNVKECDRLSCNEAPGILEVDEKRVEADSTKSHKSSSSSESGSTSSSLVSLPPNHRYRNLRECDDEASELDEDENEPCVDDDNKEGHDDDDDDDGEECNAEYSDDEYYSKQVPEISTRLCSFTESGIKSSTACASNDRHGDEPTNGNVPLDEETNTPPVFYRGARDRTGYVHSVLNPVENTAQWKNVKAKQTPSMKHHQKENSQMDPGFKELPLKPKSKLVDPGNYSEVTVDASLSTWLGSSLKTTSDKPMPIGLEPISSSASMSSQGSKSVRTKGERAILVALTTGELKQFRAPSSPRSPSRSPNEKPLVGTAEKPTPIGLEPISSSASMSSQGSKSVRTKGERAILIALTTGELKQFPTPSSPRRSPSRSPNEKPLVGTVGIHWDNGNDRTPVADSSSSSSFKGIPNTTSKYREDKRVTWHSTPFETRLERALNRGAADSRR</sequence>
<feature type="region of interest" description="Disordered" evidence="1">
    <location>
        <begin position="108"/>
        <end position="196"/>
    </location>
</feature>
<feature type="compositionally biased region" description="Low complexity" evidence="1">
    <location>
        <begin position="446"/>
        <end position="458"/>
    </location>
</feature>
<dbReference type="EMBL" id="JBDFQZ010000004">
    <property type="protein sequence ID" value="KAK9733788.1"/>
    <property type="molecule type" value="Genomic_DNA"/>
</dbReference>
<gene>
    <name evidence="2" type="ORF">RND81_04G092500</name>
</gene>
<feature type="compositionally biased region" description="Basic and acidic residues" evidence="1">
    <location>
        <begin position="108"/>
        <end position="117"/>
    </location>
</feature>
<dbReference type="GO" id="GO:0007142">
    <property type="term" value="P:male meiosis II"/>
    <property type="evidence" value="ECO:0007669"/>
    <property type="project" value="InterPro"/>
</dbReference>
<dbReference type="InterPro" id="IPR039300">
    <property type="entry name" value="JASON"/>
</dbReference>